<evidence type="ECO:0000313" key="7">
    <source>
        <dbReference type="Proteomes" id="UP000256220"/>
    </source>
</evidence>
<keyword evidence="2 4" id="KW-0238">DNA-binding</keyword>
<dbReference type="AlphaFoldDB" id="A0A2P2FKY3"/>
<dbReference type="Gene3D" id="1.10.357.10">
    <property type="entry name" value="Tetracycline Repressor, domain 2"/>
    <property type="match status" value="1"/>
</dbReference>
<evidence type="ECO:0000256" key="2">
    <source>
        <dbReference type="ARBA" id="ARBA00023125"/>
    </source>
</evidence>
<name>A0A2P2FKY3_AMYLU</name>
<feature type="DNA-binding region" description="H-T-H motif" evidence="4">
    <location>
        <begin position="34"/>
        <end position="53"/>
    </location>
</feature>
<dbReference type="EMBL" id="JFBM01000033">
    <property type="protein sequence ID" value="KFU77381.1"/>
    <property type="molecule type" value="Genomic_DNA"/>
</dbReference>
<dbReference type="InterPro" id="IPR001647">
    <property type="entry name" value="HTH_TetR"/>
</dbReference>
<protein>
    <submittedName>
        <fullName evidence="6">TetR family transcriptional regulator</fullName>
    </submittedName>
</protein>
<dbReference type="Pfam" id="PF00440">
    <property type="entry name" value="TetR_N"/>
    <property type="match status" value="1"/>
</dbReference>
<dbReference type="InterPro" id="IPR009057">
    <property type="entry name" value="Homeodomain-like_sf"/>
</dbReference>
<keyword evidence="3" id="KW-0804">Transcription</keyword>
<dbReference type="SUPFAM" id="SSF46689">
    <property type="entry name" value="Homeodomain-like"/>
    <property type="match status" value="1"/>
</dbReference>
<sequence>MTRLTRAEQQRRTHEHLLEAGRQVFLRRGFLAATVEEIAADAGYTRGAVYKHFGGKEGLWLAIIEATAEGHLERLRRTLALATGRDDVIAALAPVDVVDKDAAQWSAAAAEVLAATAQQPETAALVAAVQRRHDDEVVSLLAEHARRLRLEPALPLRDAVVMLGALGIGLALRQAVAPAADPAAILTHVLDSVFPPEVT</sequence>
<dbReference type="RefSeq" id="WP_034318477.1">
    <property type="nucleotide sequence ID" value="NZ_JFBM01000033.1"/>
</dbReference>
<evidence type="ECO:0000256" key="3">
    <source>
        <dbReference type="ARBA" id="ARBA00023163"/>
    </source>
</evidence>
<dbReference type="PANTHER" id="PTHR47506">
    <property type="entry name" value="TRANSCRIPTIONAL REGULATORY PROTEIN"/>
    <property type="match status" value="1"/>
</dbReference>
<feature type="domain" description="HTH tetR-type" evidence="5">
    <location>
        <begin position="11"/>
        <end position="71"/>
    </location>
</feature>
<accession>A0A2P2FKY3</accession>
<dbReference type="PANTHER" id="PTHR47506:SF6">
    <property type="entry name" value="HTH-TYPE TRANSCRIPTIONAL REPRESSOR NEMR"/>
    <property type="match status" value="1"/>
</dbReference>
<evidence type="ECO:0000256" key="1">
    <source>
        <dbReference type="ARBA" id="ARBA00023015"/>
    </source>
</evidence>
<gene>
    <name evidence="6" type="ORF">BB31_30840</name>
</gene>
<evidence type="ECO:0000256" key="4">
    <source>
        <dbReference type="PROSITE-ProRule" id="PRU00335"/>
    </source>
</evidence>
<dbReference type="Proteomes" id="UP000256220">
    <property type="component" value="Unassembled WGS sequence"/>
</dbReference>
<keyword evidence="7" id="KW-1185">Reference proteome</keyword>
<keyword evidence="1" id="KW-0805">Transcription regulation</keyword>
<evidence type="ECO:0000259" key="5">
    <source>
        <dbReference type="PROSITE" id="PS50977"/>
    </source>
</evidence>
<dbReference type="PRINTS" id="PR00455">
    <property type="entry name" value="HTHTETR"/>
</dbReference>
<evidence type="ECO:0000313" key="6">
    <source>
        <dbReference type="EMBL" id="KFU77381.1"/>
    </source>
</evidence>
<proteinExistence type="predicted"/>
<comment type="caution">
    <text evidence="6">The sequence shown here is derived from an EMBL/GenBank/DDBJ whole genome shotgun (WGS) entry which is preliminary data.</text>
</comment>
<dbReference type="PROSITE" id="PS50977">
    <property type="entry name" value="HTH_TETR_2"/>
    <property type="match status" value="1"/>
</dbReference>
<organism evidence="6 7">
    <name type="scientific">Amycolatopsis lurida NRRL 2430</name>
    <dbReference type="NCBI Taxonomy" id="1460371"/>
    <lineage>
        <taxon>Bacteria</taxon>
        <taxon>Bacillati</taxon>
        <taxon>Actinomycetota</taxon>
        <taxon>Actinomycetes</taxon>
        <taxon>Pseudonocardiales</taxon>
        <taxon>Pseudonocardiaceae</taxon>
        <taxon>Amycolatopsis</taxon>
    </lineage>
</organism>
<reference evidence="6 7" key="1">
    <citation type="journal article" date="2014" name="Genome Announc.">
        <title>Draft Genome Sequence of Amycolatopsis lurida NRRL 2430, Producer of the Glycopeptide Family Antibiotic Ristocetin.</title>
        <authorList>
            <person name="Kwun M.J."/>
            <person name="Hong H.J."/>
        </authorList>
    </citation>
    <scope>NUCLEOTIDE SEQUENCE [LARGE SCALE GENOMIC DNA]</scope>
    <source>
        <strain evidence="6 7">NRRL 2430</strain>
    </source>
</reference>
<dbReference type="GO" id="GO:0003677">
    <property type="term" value="F:DNA binding"/>
    <property type="evidence" value="ECO:0007669"/>
    <property type="project" value="UniProtKB-UniRule"/>
</dbReference>